<sequence length="380" mass="42963">MVSIYGAMTTERKSRIWELWCKGTPMSSIARDISKPPATVFSYLLYHGGISPRTRTRRAKCLSAEERESISRGLASGASYRAIGRQLGRSASTISREVGRNGGPEEYRAYDAEKQFLKRGLRPKPYLLSSEPELRGIVIRLLEADWSPEQISGWLKRHSPDGKIMCVSHETIYRSLFVQACGVLREELKKHLRTQRMFRHARPHRAAISGGIPDCISIRSRPAEIEDRALPGHWEGDLISGANQSAIATIVDRSTRFTVLCRIEDKRAETVTRELVEQMRQLPAQLRKSLTWDRGVELSAHRHFSIATNMVVYFCDPGSPWQRGTNENTNGLLRQYFPKRTGLANYTQCELDAVAAKLNSRPRKTLGFKTPAEALDAMLH</sequence>
<dbReference type="InterPro" id="IPR051917">
    <property type="entry name" value="Transposase-Integrase"/>
</dbReference>
<dbReference type="InterPro" id="IPR001584">
    <property type="entry name" value="Integrase_cat-core"/>
</dbReference>
<dbReference type="Proteomes" id="UP001234798">
    <property type="component" value="Chromosome"/>
</dbReference>
<organism evidence="7 8">
    <name type="scientific">Achromobacter seleniivolatilans</name>
    <dbReference type="NCBI Taxonomy" id="3047478"/>
    <lineage>
        <taxon>Bacteria</taxon>
        <taxon>Pseudomonadati</taxon>
        <taxon>Pseudomonadota</taxon>
        <taxon>Betaproteobacteria</taxon>
        <taxon>Burkholderiales</taxon>
        <taxon>Alcaligenaceae</taxon>
        <taxon>Achromobacter</taxon>
    </lineage>
</organism>
<accession>A0ABY9M2X1</accession>
<comment type="function">
    <text evidence="1">Required for the transposition of the insertion element.</text>
</comment>
<dbReference type="InterPro" id="IPR012337">
    <property type="entry name" value="RNaseH-like_sf"/>
</dbReference>
<dbReference type="PROSITE" id="PS01043">
    <property type="entry name" value="TRANSPOSASE_IS30"/>
    <property type="match status" value="1"/>
</dbReference>
<dbReference type="InterPro" id="IPR025246">
    <property type="entry name" value="IS30-like_HTH"/>
</dbReference>
<dbReference type="InterPro" id="IPR053392">
    <property type="entry name" value="Transposase_IS30-like"/>
</dbReference>
<dbReference type="SUPFAM" id="SSF53098">
    <property type="entry name" value="Ribonuclease H-like"/>
    <property type="match status" value="1"/>
</dbReference>
<keyword evidence="4" id="KW-0238">DNA-binding</keyword>
<keyword evidence="5" id="KW-0233">DNA recombination</keyword>
<dbReference type="InterPro" id="IPR001598">
    <property type="entry name" value="Transposase_IS30_CS"/>
</dbReference>
<keyword evidence="8" id="KW-1185">Reference proteome</keyword>
<evidence type="ECO:0000256" key="4">
    <source>
        <dbReference type="ARBA" id="ARBA00023125"/>
    </source>
</evidence>
<keyword evidence="3" id="KW-0815">Transposition</keyword>
<dbReference type="InterPro" id="IPR036397">
    <property type="entry name" value="RNaseH_sf"/>
</dbReference>
<dbReference type="Pfam" id="PF13936">
    <property type="entry name" value="HTH_38"/>
    <property type="match status" value="1"/>
</dbReference>
<dbReference type="PANTHER" id="PTHR10948:SF23">
    <property type="entry name" value="TRANSPOSASE INSI FOR INSERTION SEQUENCE ELEMENT IS30A-RELATED"/>
    <property type="match status" value="1"/>
</dbReference>
<dbReference type="Gene3D" id="3.30.420.10">
    <property type="entry name" value="Ribonuclease H-like superfamily/Ribonuclease H"/>
    <property type="match status" value="1"/>
</dbReference>
<dbReference type="PANTHER" id="PTHR10948">
    <property type="entry name" value="TRANSPOSASE"/>
    <property type="match status" value="1"/>
</dbReference>
<protein>
    <submittedName>
        <fullName evidence="7">IS30 family transposase</fullName>
    </submittedName>
</protein>
<gene>
    <name evidence="7" type="ORF">RAS12_26885</name>
</gene>
<proteinExistence type="inferred from homology"/>
<evidence type="ECO:0000313" key="8">
    <source>
        <dbReference type="Proteomes" id="UP001234798"/>
    </source>
</evidence>
<evidence type="ECO:0000313" key="7">
    <source>
        <dbReference type="EMBL" id="WMD20192.1"/>
    </source>
</evidence>
<evidence type="ECO:0000259" key="6">
    <source>
        <dbReference type="PROSITE" id="PS50994"/>
    </source>
</evidence>
<name>A0ABY9M2X1_9BURK</name>
<reference evidence="7 8" key="1">
    <citation type="submission" date="2023-08" db="EMBL/GenBank/DDBJ databases">
        <title>Achromobacter seleniivolatilans sp. nov., isolated from seleniferous soil.</title>
        <authorList>
            <person name="Zhang S."/>
            <person name="Li K."/>
            <person name="Peng J."/>
            <person name="Zhao Q."/>
            <person name="Wang H."/>
            <person name="Guo Y."/>
        </authorList>
    </citation>
    <scope>NUCLEOTIDE SEQUENCE [LARGE SCALE GENOMIC DNA]</scope>
    <source>
        <strain evidence="7 8">R39</strain>
    </source>
</reference>
<evidence type="ECO:0000256" key="2">
    <source>
        <dbReference type="ARBA" id="ARBA00006363"/>
    </source>
</evidence>
<dbReference type="NCBIfam" id="NF033563">
    <property type="entry name" value="transpos_IS30"/>
    <property type="match status" value="1"/>
</dbReference>
<dbReference type="RefSeq" id="WP_306943192.1">
    <property type="nucleotide sequence ID" value="NZ_CP132976.1"/>
</dbReference>
<evidence type="ECO:0000256" key="3">
    <source>
        <dbReference type="ARBA" id="ARBA00022578"/>
    </source>
</evidence>
<comment type="similarity">
    <text evidence="2">Belongs to the transposase IS30 family.</text>
</comment>
<dbReference type="Pfam" id="PF00665">
    <property type="entry name" value="rve"/>
    <property type="match status" value="1"/>
</dbReference>
<dbReference type="PROSITE" id="PS50994">
    <property type="entry name" value="INTEGRASE"/>
    <property type="match status" value="1"/>
</dbReference>
<evidence type="ECO:0000256" key="1">
    <source>
        <dbReference type="ARBA" id="ARBA00002190"/>
    </source>
</evidence>
<feature type="domain" description="Integrase catalytic" evidence="6">
    <location>
        <begin position="218"/>
        <end position="379"/>
    </location>
</feature>
<evidence type="ECO:0000256" key="5">
    <source>
        <dbReference type="ARBA" id="ARBA00023172"/>
    </source>
</evidence>
<dbReference type="EMBL" id="CP132976">
    <property type="protein sequence ID" value="WMD20192.1"/>
    <property type="molecule type" value="Genomic_DNA"/>
</dbReference>